<evidence type="ECO:0000256" key="9">
    <source>
        <dbReference type="ARBA" id="ARBA00023125"/>
    </source>
</evidence>
<evidence type="ECO:0000256" key="5">
    <source>
        <dbReference type="ARBA" id="ARBA00022737"/>
    </source>
</evidence>
<dbReference type="GO" id="GO:0005654">
    <property type="term" value="C:nucleoplasm"/>
    <property type="evidence" value="ECO:0007669"/>
    <property type="project" value="TreeGrafter"/>
</dbReference>
<dbReference type="KEGG" id="pmua:114592195"/>
<feature type="region of interest" description="Disordered" evidence="13">
    <location>
        <begin position="335"/>
        <end position="410"/>
    </location>
</feature>
<dbReference type="Ensembl" id="ENSPMRT00000002152.1">
    <property type="protein sequence ID" value="ENSPMRP00000002025.1"/>
    <property type="gene ID" value="ENSPMRG00000001489.1"/>
</dbReference>
<dbReference type="CDD" id="cd07936">
    <property type="entry name" value="SCAN"/>
    <property type="match status" value="1"/>
</dbReference>
<evidence type="ECO:0000256" key="10">
    <source>
        <dbReference type="ARBA" id="ARBA00023163"/>
    </source>
</evidence>
<evidence type="ECO:0000313" key="17">
    <source>
        <dbReference type="Proteomes" id="UP000472272"/>
    </source>
</evidence>
<feature type="region of interest" description="Disordered" evidence="13">
    <location>
        <begin position="1"/>
        <end position="33"/>
    </location>
</feature>
<feature type="compositionally biased region" description="Polar residues" evidence="13">
    <location>
        <begin position="389"/>
        <end position="399"/>
    </location>
</feature>
<dbReference type="FunFam" id="1.10.4020.10:FF:000001">
    <property type="entry name" value="zinc finger protein 263 isoform X1"/>
    <property type="match status" value="1"/>
</dbReference>
<dbReference type="FunFam" id="3.30.160.60:FF:002343">
    <property type="entry name" value="Zinc finger protein 33A"/>
    <property type="match status" value="3"/>
</dbReference>
<feature type="domain" description="C2H2-type" evidence="14">
    <location>
        <begin position="415"/>
        <end position="442"/>
    </location>
</feature>
<feature type="domain" description="C2H2-type" evidence="14">
    <location>
        <begin position="611"/>
        <end position="638"/>
    </location>
</feature>
<feature type="domain" description="SCAN box" evidence="15">
    <location>
        <begin position="183"/>
        <end position="266"/>
    </location>
</feature>
<dbReference type="Pfam" id="PF02023">
    <property type="entry name" value="SCAN"/>
    <property type="match status" value="1"/>
</dbReference>
<feature type="domain" description="C2H2-type" evidence="14">
    <location>
        <begin position="527"/>
        <end position="554"/>
    </location>
</feature>
<evidence type="ECO:0000256" key="6">
    <source>
        <dbReference type="ARBA" id="ARBA00022771"/>
    </source>
</evidence>
<keyword evidence="10" id="KW-0804">Transcription</keyword>
<dbReference type="OrthoDB" id="9028788at2759"/>
<evidence type="ECO:0000256" key="7">
    <source>
        <dbReference type="ARBA" id="ARBA00022833"/>
    </source>
</evidence>
<dbReference type="FunFam" id="3.30.160.60:FF:001049">
    <property type="entry name" value="zinc finger protein 319"/>
    <property type="match status" value="1"/>
</dbReference>
<dbReference type="InterPro" id="IPR038269">
    <property type="entry name" value="SCAN_sf"/>
</dbReference>
<feature type="domain" description="C2H2-type" evidence="14">
    <location>
        <begin position="499"/>
        <end position="526"/>
    </location>
</feature>
<dbReference type="RefSeq" id="XP_028576005.1">
    <property type="nucleotide sequence ID" value="XM_028720172.1"/>
</dbReference>
<dbReference type="FunFam" id="3.30.160.60:FF:000557">
    <property type="entry name" value="zinc finger and SCAN domain-containing protein 29"/>
    <property type="match status" value="1"/>
</dbReference>
<dbReference type="PROSITE" id="PS00028">
    <property type="entry name" value="ZINC_FINGER_C2H2_1"/>
    <property type="match status" value="9"/>
</dbReference>
<dbReference type="PANTHER" id="PTHR24399">
    <property type="entry name" value="ZINC FINGER AND BTB DOMAIN-CONTAINING"/>
    <property type="match status" value="1"/>
</dbReference>
<evidence type="ECO:0000256" key="2">
    <source>
        <dbReference type="ARBA" id="ARBA00004123"/>
    </source>
</evidence>
<feature type="compositionally biased region" description="Basic and acidic residues" evidence="13">
    <location>
        <begin position="24"/>
        <end position="33"/>
    </location>
</feature>
<feature type="domain" description="C2H2-type" evidence="14">
    <location>
        <begin position="471"/>
        <end position="498"/>
    </location>
</feature>
<dbReference type="GO" id="GO:0001817">
    <property type="term" value="P:regulation of cytokine production"/>
    <property type="evidence" value="ECO:0007669"/>
    <property type="project" value="TreeGrafter"/>
</dbReference>
<keyword evidence="9" id="KW-0238">DNA-binding</keyword>
<dbReference type="InterPro" id="IPR003309">
    <property type="entry name" value="SCAN_dom"/>
</dbReference>
<dbReference type="PROSITE" id="PS50157">
    <property type="entry name" value="ZINC_FINGER_C2H2_2"/>
    <property type="match status" value="9"/>
</dbReference>
<evidence type="ECO:0000256" key="1">
    <source>
        <dbReference type="ARBA" id="ARBA00003767"/>
    </source>
</evidence>
<dbReference type="RefSeq" id="XP_028576006.1">
    <property type="nucleotide sequence ID" value="XM_028720173.1"/>
</dbReference>
<dbReference type="RefSeq" id="XP_028576007.1">
    <property type="nucleotide sequence ID" value="XM_028720174.1"/>
</dbReference>
<evidence type="ECO:0000313" key="16">
    <source>
        <dbReference type="Ensembl" id="ENSPMRP00000002025.1"/>
    </source>
</evidence>
<evidence type="ECO:0000256" key="8">
    <source>
        <dbReference type="ARBA" id="ARBA00023015"/>
    </source>
</evidence>
<feature type="domain" description="C2H2-type" evidence="14">
    <location>
        <begin position="443"/>
        <end position="470"/>
    </location>
</feature>
<keyword evidence="7" id="KW-0862">Zinc</keyword>
<dbReference type="GeneTree" id="ENSGT00940000153165"/>
<evidence type="ECO:0000256" key="13">
    <source>
        <dbReference type="SAM" id="MobiDB-lite"/>
    </source>
</evidence>
<dbReference type="GO" id="GO:0008270">
    <property type="term" value="F:zinc ion binding"/>
    <property type="evidence" value="ECO:0007669"/>
    <property type="project" value="UniProtKB-KW"/>
</dbReference>
<accession>A0A670HS25</accession>
<organism evidence="16 17">
    <name type="scientific">Podarcis muralis</name>
    <name type="common">Wall lizard</name>
    <name type="synonym">Lacerta muralis</name>
    <dbReference type="NCBI Taxonomy" id="64176"/>
    <lineage>
        <taxon>Eukaryota</taxon>
        <taxon>Metazoa</taxon>
        <taxon>Chordata</taxon>
        <taxon>Craniata</taxon>
        <taxon>Vertebrata</taxon>
        <taxon>Euteleostomi</taxon>
        <taxon>Lepidosauria</taxon>
        <taxon>Squamata</taxon>
        <taxon>Bifurcata</taxon>
        <taxon>Unidentata</taxon>
        <taxon>Episquamata</taxon>
        <taxon>Laterata</taxon>
        <taxon>Lacertibaenia</taxon>
        <taxon>Lacertidae</taxon>
        <taxon>Podarcis</taxon>
    </lineage>
</organism>
<keyword evidence="4" id="KW-0479">Metal-binding</keyword>
<keyword evidence="8" id="KW-0805">Transcription regulation</keyword>
<dbReference type="Gene3D" id="3.30.160.60">
    <property type="entry name" value="Classic Zinc Finger"/>
    <property type="match status" value="9"/>
</dbReference>
<evidence type="ECO:0000259" key="15">
    <source>
        <dbReference type="PROSITE" id="PS50804"/>
    </source>
</evidence>
<comment type="function">
    <text evidence="1">May be involved in transcriptional regulation.</text>
</comment>
<dbReference type="InterPro" id="IPR036236">
    <property type="entry name" value="Znf_C2H2_sf"/>
</dbReference>
<evidence type="ECO:0000259" key="14">
    <source>
        <dbReference type="PROSITE" id="PS50157"/>
    </source>
</evidence>
<dbReference type="Pfam" id="PF00096">
    <property type="entry name" value="zf-C2H2"/>
    <property type="match status" value="8"/>
</dbReference>
<dbReference type="OMA" id="KHESIHA"/>
<dbReference type="SMART" id="SM00431">
    <property type="entry name" value="SCAN"/>
    <property type="match status" value="1"/>
</dbReference>
<gene>
    <name evidence="16" type="primary">LOC114592195</name>
</gene>
<dbReference type="FunFam" id="3.30.160.60:FF:000895">
    <property type="entry name" value="Zinc finger protein 597"/>
    <property type="match status" value="1"/>
</dbReference>
<name>A0A670HS25_PODMU</name>
<evidence type="ECO:0000256" key="12">
    <source>
        <dbReference type="PROSITE-ProRule" id="PRU00042"/>
    </source>
</evidence>
<keyword evidence="11" id="KW-0539">Nucleus</keyword>
<keyword evidence="5" id="KW-0677">Repeat</keyword>
<feature type="domain" description="C2H2-type" evidence="14">
    <location>
        <begin position="583"/>
        <end position="610"/>
    </location>
</feature>
<sequence>MEMAEGFVMAWPDPQEEVPSGQEGRPKIKTEETSFSEFEPKMGAKGSKRAPLVFQAGSIRELLCKASGRQLTQVPGEGLLQQWESQLQEFLGTLESPNLRWEAAQMPEEPTPWDDAKAFLASFEQVAKACGWPWEEWAARLLPALSGEAERAFWSLEAGDREDYGKVKAAILRGDALTREKNRQYFRCFCYRDAEGPRGAYSRLQELCRRWLKVERHSKEQILELLILEQFLTVLPAEVQSRVRDCGPETCSQAVALAEDFLLRQLQVEEQEQQVPTEANVNAPKEEEVLEPEEVLGPSWEISDANHAGFLLCEPTLDEPVSGDAKTHHLLESSLQRDPQGPPLQSPGQDVPSCNKQEEVPRSPNGLARGTEASPKKTAAWELPGTPETEATASPNGNSVKPKPPLGLRPGPGPYKCSECGKSFCRRSYLSQHHLIHTGEKPYECSYCQKAFRARSHLTKHRRLHTGEKPYKCGDCGKGFHQSSNLQKHMKMHVGAPIYRCPDCGKSFGQRATFCQHRKAHAGGKTYRCSRCGESFGELPLLRAHRRSHAAERAYQCPTCGQAFDHRSSFLKHRVTHTGEKAHKCPTCGKGFSQSSNLHKHQKIHTGEKPHKCLTCGKSFTQSSHLNFHQNTHKGFKSYKCLDCGDSFTDRSHLMKHKLSHASTKAATSA</sequence>
<dbReference type="GO" id="GO:0000978">
    <property type="term" value="F:RNA polymerase II cis-regulatory region sequence-specific DNA binding"/>
    <property type="evidence" value="ECO:0007669"/>
    <property type="project" value="TreeGrafter"/>
</dbReference>
<comment type="similarity">
    <text evidence="3">Belongs to the krueppel C2H2-type zinc-finger protein family.</text>
</comment>
<feature type="domain" description="C2H2-type" evidence="14">
    <location>
        <begin position="555"/>
        <end position="582"/>
    </location>
</feature>
<dbReference type="SUPFAM" id="SSF57667">
    <property type="entry name" value="beta-beta-alpha zinc fingers"/>
    <property type="match status" value="5"/>
</dbReference>
<protein>
    <submittedName>
        <fullName evidence="16">Zinc finger protein 397-like</fullName>
    </submittedName>
</protein>
<keyword evidence="6 12" id="KW-0863">Zinc-finger</keyword>
<proteinExistence type="inferred from homology"/>
<dbReference type="GeneID" id="114592195"/>
<dbReference type="SMART" id="SM00355">
    <property type="entry name" value="ZnF_C2H2"/>
    <property type="match status" value="9"/>
</dbReference>
<evidence type="ECO:0000256" key="3">
    <source>
        <dbReference type="ARBA" id="ARBA00006991"/>
    </source>
</evidence>
<evidence type="ECO:0000256" key="4">
    <source>
        <dbReference type="ARBA" id="ARBA00022723"/>
    </source>
</evidence>
<reference evidence="16 17" key="1">
    <citation type="journal article" date="2019" name="Proc. Natl. Acad. Sci. U.S.A.">
        <title>Regulatory changes in pterin and carotenoid genes underlie balanced color polymorphisms in the wall lizard.</title>
        <authorList>
            <person name="Andrade P."/>
            <person name="Pinho C."/>
            <person name="Perez I de Lanuza G."/>
            <person name="Afonso S."/>
            <person name="Brejcha J."/>
            <person name="Rubin C.J."/>
            <person name="Wallerman O."/>
            <person name="Pereira P."/>
            <person name="Sabatino S.J."/>
            <person name="Bellati A."/>
            <person name="Pellitteri-Rosa D."/>
            <person name="Bosakova Z."/>
            <person name="Bunikis I."/>
            <person name="Carretero M.A."/>
            <person name="Feiner N."/>
            <person name="Marsik P."/>
            <person name="Pauperio F."/>
            <person name="Salvi D."/>
            <person name="Soler L."/>
            <person name="While G.M."/>
            <person name="Uller T."/>
            <person name="Font E."/>
            <person name="Andersson L."/>
            <person name="Carneiro M."/>
        </authorList>
    </citation>
    <scope>NUCLEOTIDE SEQUENCE</scope>
</reference>
<keyword evidence="17" id="KW-1185">Reference proteome</keyword>
<dbReference type="PANTHER" id="PTHR24399:SF68">
    <property type="entry name" value="ZINC FINGER PROTEIN 358-RELATED"/>
    <property type="match status" value="1"/>
</dbReference>
<dbReference type="Pfam" id="PF13912">
    <property type="entry name" value="zf-C2H2_6"/>
    <property type="match status" value="1"/>
</dbReference>
<comment type="subcellular location">
    <subcellularLocation>
        <location evidence="2">Nucleus</location>
    </subcellularLocation>
</comment>
<dbReference type="AlphaFoldDB" id="A0A670HS25"/>
<dbReference type="Proteomes" id="UP000472272">
    <property type="component" value="Chromosome 2"/>
</dbReference>
<dbReference type="SUPFAM" id="SSF47353">
    <property type="entry name" value="Retrovirus capsid dimerization domain-like"/>
    <property type="match status" value="1"/>
</dbReference>
<dbReference type="PROSITE" id="PS50804">
    <property type="entry name" value="SCAN_BOX"/>
    <property type="match status" value="1"/>
</dbReference>
<dbReference type="GO" id="GO:0002682">
    <property type="term" value="P:regulation of immune system process"/>
    <property type="evidence" value="ECO:0007669"/>
    <property type="project" value="TreeGrafter"/>
</dbReference>
<dbReference type="GO" id="GO:0001227">
    <property type="term" value="F:DNA-binding transcription repressor activity, RNA polymerase II-specific"/>
    <property type="evidence" value="ECO:0007669"/>
    <property type="project" value="TreeGrafter"/>
</dbReference>
<feature type="compositionally biased region" description="Polar residues" evidence="13">
    <location>
        <begin position="346"/>
        <end position="355"/>
    </location>
</feature>
<reference evidence="16" key="2">
    <citation type="submission" date="2025-08" db="UniProtKB">
        <authorList>
            <consortium name="Ensembl"/>
        </authorList>
    </citation>
    <scope>IDENTIFICATION</scope>
</reference>
<dbReference type="FunFam" id="3.30.160.60:FF:000029">
    <property type="entry name" value="GLI family zinc finger 4"/>
    <property type="match status" value="1"/>
</dbReference>
<dbReference type="InterPro" id="IPR013087">
    <property type="entry name" value="Znf_C2H2_type"/>
</dbReference>
<dbReference type="Gene3D" id="1.10.4020.10">
    <property type="entry name" value="DNA breaking-rejoining enzymes"/>
    <property type="match status" value="1"/>
</dbReference>
<reference evidence="16" key="3">
    <citation type="submission" date="2025-09" db="UniProtKB">
        <authorList>
            <consortium name="Ensembl"/>
        </authorList>
    </citation>
    <scope>IDENTIFICATION</scope>
</reference>
<evidence type="ECO:0000256" key="11">
    <source>
        <dbReference type="ARBA" id="ARBA00023242"/>
    </source>
</evidence>
<feature type="domain" description="C2H2-type" evidence="14">
    <location>
        <begin position="639"/>
        <end position="666"/>
    </location>
</feature>